<dbReference type="PANTHER" id="PTHR46825:SF9">
    <property type="entry name" value="BETA-LACTAMASE-RELATED DOMAIN-CONTAINING PROTEIN"/>
    <property type="match status" value="1"/>
</dbReference>
<dbReference type="PANTHER" id="PTHR46825">
    <property type="entry name" value="D-ALANYL-D-ALANINE-CARBOXYPEPTIDASE/ENDOPEPTIDASE AMPH"/>
    <property type="match status" value="1"/>
</dbReference>
<name>A0A9X9A8Y4_BACCE</name>
<feature type="domain" description="Beta-lactamase-related" evidence="1">
    <location>
        <begin position="8"/>
        <end position="82"/>
    </location>
</feature>
<sequence length="83" mass="9177">MNLKSSNIYEKMNQYSVAGLSLAIIRDGKLDETIAFGTLESGTTRTVTTNSIFNSCSISKFITTMLVLTLSDQEIIHLDEDIN</sequence>
<evidence type="ECO:0000313" key="2">
    <source>
        <dbReference type="EMBL" id="TKJ01891.1"/>
    </source>
</evidence>
<organism evidence="2 3">
    <name type="scientific">Bacillus cereus</name>
    <dbReference type="NCBI Taxonomy" id="1396"/>
    <lineage>
        <taxon>Bacteria</taxon>
        <taxon>Bacillati</taxon>
        <taxon>Bacillota</taxon>
        <taxon>Bacilli</taxon>
        <taxon>Bacillales</taxon>
        <taxon>Bacillaceae</taxon>
        <taxon>Bacillus</taxon>
        <taxon>Bacillus cereus group</taxon>
    </lineage>
</organism>
<dbReference type="Proteomes" id="UP000308444">
    <property type="component" value="Unassembled WGS sequence"/>
</dbReference>
<dbReference type="InterPro" id="IPR012338">
    <property type="entry name" value="Beta-lactam/transpept-like"/>
</dbReference>
<dbReference type="InterPro" id="IPR050491">
    <property type="entry name" value="AmpC-like"/>
</dbReference>
<protein>
    <submittedName>
        <fullName evidence="2">Beta-lactamase family protein</fullName>
    </submittedName>
</protein>
<feature type="non-terminal residue" evidence="2">
    <location>
        <position position="83"/>
    </location>
</feature>
<dbReference type="EMBL" id="SZOH01001214">
    <property type="protein sequence ID" value="TKJ01891.1"/>
    <property type="molecule type" value="Genomic_DNA"/>
</dbReference>
<dbReference type="Pfam" id="PF00144">
    <property type="entry name" value="Beta-lactamase"/>
    <property type="match status" value="1"/>
</dbReference>
<evidence type="ECO:0000259" key="1">
    <source>
        <dbReference type="Pfam" id="PF00144"/>
    </source>
</evidence>
<accession>A0A9X9A8Y4</accession>
<evidence type="ECO:0000313" key="3">
    <source>
        <dbReference type="Proteomes" id="UP000308444"/>
    </source>
</evidence>
<dbReference type="SUPFAM" id="SSF56601">
    <property type="entry name" value="beta-lactamase/transpeptidase-like"/>
    <property type="match status" value="1"/>
</dbReference>
<dbReference type="Gene3D" id="3.40.710.10">
    <property type="entry name" value="DD-peptidase/beta-lactamase superfamily"/>
    <property type="match status" value="1"/>
</dbReference>
<proteinExistence type="predicted"/>
<comment type="caution">
    <text evidence="2">The sequence shown here is derived from an EMBL/GenBank/DDBJ whole genome shotgun (WGS) entry which is preliminary data.</text>
</comment>
<gene>
    <name evidence="2" type="ORF">FC695_18010</name>
</gene>
<reference evidence="2 3" key="1">
    <citation type="journal article" date="2019" name="Environ. Microbiol.">
        <title>An active ?-lactamase is a part of an orchestrated cell wall stress resistance network of Bacillus subtilis and related rhizosphere species.</title>
        <authorList>
            <person name="Bucher T."/>
            <person name="Keren-Paz A."/>
            <person name="Hausser J."/>
            <person name="Olender T."/>
            <person name="Cytryn E."/>
            <person name="Kolodkin-Gal I."/>
        </authorList>
    </citation>
    <scope>NUCLEOTIDE SEQUENCE [LARGE SCALE GENOMIC DNA]</scope>
    <source>
        <strain evidence="2 3">I32</strain>
    </source>
</reference>
<dbReference type="InterPro" id="IPR001466">
    <property type="entry name" value="Beta-lactam-related"/>
</dbReference>
<dbReference type="AlphaFoldDB" id="A0A9X9A8Y4"/>